<evidence type="ECO:0000313" key="3">
    <source>
        <dbReference type="Proteomes" id="UP000488506"/>
    </source>
</evidence>
<sequence length="666" mass="76035">MYSFTKSKPRMVAQFKPEDTSKIYCHKYENKSAFALAIKDQNFLGEMMKFFPNFMQEGFQTGEEKTLELDGVGAWEPEWNETPKDKLQNQTRGFYTRGLLDGKYLEKYGDVHNPKINDEFWGYGAGADANNLNFDPEAGEFNHFKDLDPDGSDNPLDADKYSQLLYAKGQSPVLGEIDAKLWNEIKSYLKNYSGKSYYEIVMTGVDKSTISADPVPIDLTPDSIDNSTQMTSIGDPNDANIKNYKVIHNGNFLYDGKEGTDGIGAFYLMCAMLESRRRINYSMSDIFGSPYMINDNEAMLKHIQDTFNNPNKLGGLNANNKKVFEAYFGAQHALRGIISAYSGGVTMDGQGAVKELELRGNKSGDLKEFDQKDLGYVGNIYSARDQVAFQRFRHWLINNVEKYINSLKKDSEEAKNAQSLLDEFIFLNDQPYGASDQAPLFDSVGEFKNFQTDYLGWDRFHSGWQTWLWDTVRNDWVWKESDTPNGLSPYAVPKGDAHPNYAIAQILGLTTAQQKGLKNVIYGSKTVENLYASNWVTNVAGDFIKWEDDVLGEFTKIYYLNIMEGRRYKKELKDYRKWKDEKKEEEYIDKVHEAIAQQKRAENKTQKKTTKSNTQNKAPTKNTSNSGIKIDPKVTMKQAQQMLALQLFNRMLNASNKRKANAKEKK</sequence>
<protein>
    <submittedName>
        <fullName evidence="2">Uncharacterized protein</fullName>
    </submittedName>
</protein>
<name>A0A833L187_UNCSA</name>
<dbReference type="Proteomes" id="UP000488506">
    <property type="component" value="Unassembled WGS sequence"/>
</dbReference>
<proteinExistence type="predicted"/>
<comment type="caution">
    <text evidence="2">The sequence shown here is derived from an EMBL/GenBank/DDBJ whole genome shotgun (WGS) entry which is preliminary data.</text>
</comment>
<gene>
    <name evidence="2" type="ORF">FD145_720</name>
</gene>
<feature type="compositionally biased region" description="Polar residues" evidence="1">
    <location>
        <begin position="618"/>
        <end position="627"/>
    </location>
</feature>
<accession>A0A833L187</accession>
<reference evidence="2 3" key="1">
    <citation type="submission" date="2019-12" db="EMBL/GenBank/DDBJ databases">
        <authorList>
            <person name="Wolfe R."/>
            <person name="Danczak R."/>
            <person name="Wilkins M."/>
        </authorList>
    </citation>
    <scope>NUCLEOTIDE SEQUENCE [LARGE SCALE GENOMIC DNA]</scope>
    <source>
        <strain evidence="2">X2_MaxBin.013</strain>
    </source>
</reference>
<feature type="region of interest" description="Disordered" evidence="1">
    <location>
        <begin position="597"/>
        <end position="633"/>
    </location>
</feature>
<dbReference type="EMBL" id="WPAF01000009">
    <property type="protein sequence ID" value="KAF0134340.1"/>
    <property type="molecule type" value="Genomic_DNA"/>
</dbReference>
<dbReference type="AlphaFoldDB" id="A0A833L187"/>
<evidence type="ECO:0000313" key="2">
    <source>
        <dbReference type="EMBL" id="KAF0134340.1"/>
    </source>
</evidence>
<organism evidence="2 3">
    <name type="scientific">Candidatus Saganbacteria bacterium</name>
    <dbReference type="NCBI Taxonomy" id="2575572"/>
    <lineage>
        <taxon>Bacteria</taxon>
        <taxon>Bacillati</taxon>
        <taxon>Saganbacteria</taxon>
    </lineage>
</organism>
<evidence type="ECO:0000256" key="1">
    <source>
        <dbReference type="SAM" id="MobiDB-lite"/>
    </source>
</evidence>